<dbReference type="Proteomes" id="UP000325577">
    <property type="component" value="Linkage Group LG12"/>
</dbReference>
<feature type="transmembrane region" description="Helical" evidence="5">
    <location>
        <begin position="89"/>
        <end position="108"/>
    </location>
</feature>
<comment type="caution">
    <text evidence="3">Lacks conserved residue(s) required for the propagation of feature annotation.</text>
</comment>
<keyword evidence="1" id="KW-0805">Transcription regulation</keyword>
<proteinExistence type="inferred from homology"/>
<organism evidence="7 8">
    <name type="scientific">Nyssa sinensis</name>
    <dbReference type="NCBI Taxonomy" id="561372"/>
    <lineage>
        <taxon>Eukaryota</taxon>
        <taxon>Viridiplantae</taxon>
        <taxon>Streptophyta</taxon>
        <taxon>Embryophyta</taxon>
        <taxon>Tracheophyta</taxon>
        <taxon>Spermatophyta</taxon>
        <taxon>Magnoliopsida</taxon>
        <taxon>eudicotyledons</taxon>
        <taxon>Gunneridae</taxon>
        <taxon>Pentapetalae</taxon>
        <taxon>asterids</taxon>
        <taxon>Cornales</taxon>
        <taxon>Nyssaceae</taxon>
        <taxon>Nyssa</taxon>
    </lineage>
</organism>
<evidence type="ECO:0000313" key="8">
    <source>
        <dbReference type="Proteomes" id="UP000325577"/>
    </source>
</evidence>
<feature type="transmembrane region" description="Helical" evidence="5">
    <location>
        <begin position="20"/>
        <end position="37"/>
    </location>
</feature>
<dbReference type="InterPro" id="IPR005202">
    <property type="entry name" value="TF_GRAS"/>
</dbReference>
<comment type="similarity">
    <text evidence="3">Belongs to the GRAS family.</text>
</comment>
<keyword evidence="8" id="KW-1185">Reference proteome</keyword>
<gene>
    <name evidence="7" type="ORF">F0562_022787</name>
</gene>
<name>A0A5J5BEN9_9ASTE</name>
<dbReference type="Pfam" id="PF13968">
    <property type="entry name" value="DUF4220"/>
    <property type="match status" value="1"/>
</dbReference>
<feature type="short sequence motif" description="VHIID" evidence="3">
    <location>
        <begin position="594"/>
        <end position="598"/>
    </location>
</feature>
<feature type="region of interest" description="SAW" evidence="3">
    <location>
        <begin position="788"/>
        <end position="860"/>
    </location>
</feature>
<keyword evidence="5" id="KW-0812">Transmembrane</keyword>
<keyword evidence="2" id="KW-0804">Transcription</keyword>
<feature type="region of interest" description="PFYRE" evidence="3">
    <location>
        <begin position="694"/>
        <end position="785"/>
    </location>
</feature>
<dbReference type="InterPro" id="IPR025315">
    <property type="entry name" value="DUF4220"/>
</dbReference>
<feature type="domain" description="DUF4220" evidence="6">
    <location>
        <begin position="52"/>
        <end position="321"/>
    </location>
</feature>
<feature type="transmembrane region" description="Helical" evidence="5">
    <location>
        <begin position="145"/>
        <end position="166"/>
    </location>
</feature>
<dbReference type="PROSITE" id="PS50985">
    <property type="entry name" value="GRAS"/>
    <property type="match status" value="1"/>
</dbReference>
<accession>A0A5J5BEN9</accession>
<feature type="transmembrane region" description="Helical" evidence="5">
    <location>
        <begin position="292"/>
        <end position="313"/>
    </location>
</feature>
<reference evidence="7 8" key="1">
    <citation type="submission" date="2019-09" db="EMBL/GenBank/DDBJ databases">
        <title>A chromosome-level genome assembly of the Chinese tupelo Nyssa sinensis.</title>
        <authorList>
            <person name="Yang X."/>
            <person name="Kang M."/>
            <person name="Yang Y."/>
            <person name="Xiong H."/>
            <person name="Wang M."/>
            <person name="Zhang Z."/>
            <person name="Wang Z."/>
            <person name="Wu H."/>
            <person name="Ma T."/>
            <person name="Liu J."/>
            <person name="Xi Z."/>
        </authorList>
    </citation>
    <scope>NUCLEOTIDE SEQUENCE [LARGE SCALE GENOMIC DNA]</scope>
    <source>
        <strain evidence="7">J267</strain>
        <tissue evidence="7">Leaf</tissue>
    </source>
</reference>
<feature type="compositionally biased region" description="Low complexity" evidence="4">
    <location>
        <begin position="382"/>
        <end position="398"/>
    </location>
</feature>
<evidence type="ECO:0000256" key="3">
    <source>
        <dbReference type="PROSITE-ProRule" id="PRU01191"/>
    </source>
</evidence>
<evidence type="ECO:0000259" key="6">
    <source>
        <dbReference type="Pfam" id="PF13968"/>
    </source>
</evidence>
<keyword evidence="5" id="KW-0472">Membrane</keyword>
<sequence length="868" mass="97794">MMEIFPESVMKLWNQWELRGMVFLSLCLQIVLIICGNRRKYTAKKWINIFIWVAYLSADWVATVSLGVLSNIQANSTSNSPNPDSIITAFWAPFLLVHLGGPDTITAYSLEDNELWLRHLLGILVQIGLAFFVILRSWTNNPLTFLAILLFLSGIVKCGERTWVLWSASSEHFRNSLLPAPDPGPDYAEFMEECGTNLPGGMIEKMEPECCFQVDDEILPEAKLIHEAYFLFQMFKRLYSDLILSFHERQDSISIFEKRSSVDAFKLIEIELGFMYDVLYSKTSMAYSRTGIFLRSFCLLSSVSAFVAFWVAVHKACLLKHGHDHILSTINWSYFSRDLRGSISLVPSFLDDPYNSGDISDYSWWVQGQYFDIEQVNNTSPSFNSTSTITTATSASPSDPVVSNHPPPPDSSKKRKVSVDPVPKASQNYRKNQNRRMNDADDGEAVIEQGVTVRRSGGTKKGTTKSAGNNCNNGNNKEGRWAEHLLNPCAAAITAGNQTRVQHLLYVLHELASATGDANHRLAYHGLKALSHYLFSGSSSVSVGPSTFATTKPQFFQKSLLKFYDVSPWFIFHNNIANASMLQILKEQDRSRNLHILDIGVSHGAQWPTLLEALTRRPGGPPPLVRITVIAATIDNDQASEPPFAIGPPGDNYFSRLLLFAKSMNINLQINRLDNHPLQNLSAQLINSVPDETLIVCTQFRLHHLNHHHHSDDRTEFLRGLRNLEPKGVILSENNMDCSCNNCGDFATGFSRRLEFLWRFLDSTSVAFKGRENDERRVMEGEAAKALTNLGEMNEGKEKWCQRMKGVGFVEEVFGEDAIDGARALMRKYDSNWEMRVEERDGCVGLWWKGQSVSFCSLWKSDTKANDS</sequence>
<keyword evidence="5" id="KW-1133">Transmembrane helix</keyword>
<evidence type="ECO:0000256" key="1">
    <source>
        <dbReference type="ARBA" id="ARBA00023015"/>
    </source>
</evidence>
<feature type="transmembrane region" description="Helical" evidence="5">
    <location>
        <begin position="49"/>
        <end position="69"/>
    </location>
</feature>
<feature type="transmembrane region" description="Helical" evidence="5">
    <location>
        <begin position="120"/>
        <end position="139"/>
    </location>
</feature>
<dbReference type="PANTHER" id="PTHR31325">
    <property type="entry name" value="OS01G0798800 PROTEIN-RELATED"/>
    <property type="match status" value="1"/>
</dbReference>
<evidence type="ECO:0000313" key="7">
    <source>
        <dbReference type="EMBL" id="KAA8541635.1"/>
    </source>
</evidence>
<dbReference type="OrthoDB" id="1908565at2759"/>
<evidence type="ECO:0000256" key="4">
    <source>
        <dbReference type="SAM" id="MobiDB-lite"/>
    </source>
</evidence>
<feature type="region of interest" description="Disordered" evidence="4">
    <location>
        <begin position="382"/>
        <end position="439"/>
    </location>
</feature>
<dbReference type="Pfam" id="PF03514">
    <property type="entry name" value="GRAS"/>
    <property type="match status" value="1"/>
</dbReference>
<evidence type="ECO:0000256" key="2">
    <source>
        <dbReference type="ARBA" id="ARBA00023163"/>
    </source>
</evidence>
<dbReference type="EMBL" id="CM018035">
    <property type="protein sequence ID" value="KAA8541635.1"/>
    <property type="molecule type" value="Genomic_DNA"/>
</dbReference>
<protein>
    <recommendedName>
        <fullName evidence="6">DUF4220 domain-containing protein</fullName>
    </recommendedName>
</protein>
<evidence type="ECO:0000256" key="5">
    <source>
        <dbReference type="SAM" id="Phobius"/>
    </source>
</evidence>
<dbReference type="AlphaFoldDB" id="A0A5J5BEN9"/>